<dbReference type="Gene3D" id="3.90.1150.10">
    <property type="entry name" value="Aspartate Aminotransferase, domain 1"/>
    <property type="match status" value="1"/>
</dbReference>
<evidence type="ECO:0000256" key="5">
    <source>
        <dbReference type="ARBA" id="ARBA00037974"/>
    </source>
</evidence>
<gene>
    <name evidence="7" type="ORF">UFOPK1852_00193</name>
</gene>
<evidence type="ECO:0000259" key="6">
    <source>
        <dbReference type="Pfam" id="PF00155"/>
    </source>
</evidence>
<dbReference type="Gene3D" id="3.40.640.10">
    <property type="entry name" value="Type I PLP-dependent aspartate aminotransferase-like (Major domain)"/>
    <property type="match status" value="1"/>
</dbReference>
<dbReference type="SUPFAM" id="SSF53383">
    <property type="entry name" value="PLP-dependent transferases"/>
    <property type="match status" value="1"/>
</dbReference>
<name>A0A6J6GNJ8_9ZZZZ</name>
<evidence type="ECO:0000256" key="2">
    <source>
        <dbReference type="ARBA" id="ARBA00012224"/>
    </source>
</evidence>
<dbReference type="InterPro" id="IPR015424">
    <property type="entry name" value="PyrdxlP-dep_Trfase"/>
</dbReference>
<dbReference type="InterPro" id="IPR004839">
    <property type="entry name" value="Aminotransferase_I/II_large"/>
</dbReference>
<dbReference type="Pfam" id="PF00155">
    <property type="entry name" value="Aminotran_1_2"/>
    <property type="match status" value="1"/>
</dbReference>
<dbReference type="PANTHER" id="PTHR43525:SF2">
    <property type="entry name" value="CYSTATHIONINE BETA-LYASE-RELATED"/>
    <property type="match status" value="1"/>
</dbReference>
<dbReference type="EMBL" id="CAEZUS010000016">
    <property type="protein sequence ID" value="CAB4602847.1"/>
    <property type="molecule type" value="Genomic_DNA"/>
</dbReference>
<evidence type="ECO:0000256" key="1">
    <source>
        <dbReference type="ARBA" id="ARBA00001933"/>
    </source>
</evidence>
<evidence type="ECO:0000256" key="3">
    <source>
        <dbReference type="ARBA" id="ARBA00022898"/>
    </source>
</evidence>
<organism evidence="7">
    <name type="scientific">freshwater metagenome</name>
    <dbReference type="NCBI Taxonomy" id="449393"/>
    <lineage>
        <taxon>unclassified sequences</taxon>
        <taxon>metagenomes</taxon>
        <taxon>ecological metagenomes</taxon>
    </lineage>
</organism>
<keyword evidence="3" id="KW-0663">Pyridoxal phosphate</keyword>
<dbReference type="CDD" id="cd00609">
    <property type="entry name" value="AAT_like"/>
    <property type="match status" value="1"/>
</dbReference>
<comment type="similarity">
    <text evidence="5">Belongs to the class-II pyridoxal-phosphate-dependent aminotransferase family. MalY/PatB cystathionine beta-lyase subfamily.</text>
</comment>
<protein>
    <recommendedName>
        <fullName evidence="2">cysteine-S-conjugate beta-lyase</fullName>
        <ecNumber evidence="2">4.4.1.13</ecNumber>
    </recommendedName>
</protein>
<dbReference type="InterPro" id="IPR015421">
    <property type="entry name" value="PyrdxlP-dep_Trfase_major"/>
</dbReference>
<dbReference type="AlphaFoldDB" id="A0A6J6GNJ8"/>
<evidence type="ECO:0000256" key="4">
    <source>
        <dbReference type="ARBA" id="ARBA00023239"/>
    </source>
</evidence>
<dbReference type="PANTHER" id="PTHR43525">
    <property type="entry name" value="PROTEIN MALY"/>
    <property type="match status" value="1"/>
</dbReference>
<proteinExistence type="inferred from homology"/>
<reference evidence="7" key="1">
    <citation type="submission" date="2020-05" db="EMBL/GenBank/DDBJ databases">
        <authorList>
            <person name="Chiriac C."/>
            <person name="Salcher M."/>
            <person name="Ghai R."/>
            <person name="Kavagutti S V."/>
        </authorList>
    </citation>
    <scope>NUCLEOTIDE SEQUENCE</scope>
</reference>
<accession>A0A6J6GNJ8</accession>
<dbReference type="GO" id="GO:0047804">
    <property type="term" value="F:cysteine-S-conjugate beta-lyase activity"/>
    <property type="evidence" value="ECO:0007669"/>
    <property type="project" value="UniProtKB-EC"/>
</dbReference>
<evidence type="ECO:0000313" key="7">
    <source>
        <dbReference type="EMBL" id="CAB4602847.1"/>
    </source>
</evidence>
<dbReference type="GO" id="GO:0030170">
    <property type="term" value="F:pyridoxal phosphate binding"/>
    <property type="evidence" value="ECO:0007669"/>
    <property type="project" value="InterPro"/>
</dbReference>
<keyword evidence="4" id="KW-0456">Lyase</keyword>
<comment type="cofactor">
    <cofactor evidence="1">
        <name>pyridoxal 5'-phosphate</name>
        <dbReference type="ChEBI" id="CHEBI:597326"/>
    </cofactor>
</comment>
<dbReference type="EC" id="4.4.1.13" evidence="2"/>
<feature type="domain" description="Aminotransferase class I/classII large" evidence="6">
    <location>
        <begin position="57"/>
        <end position="371"/>
    </location>
</feature>
<dbReference type="InterPro" id="IPR051798">
    <property type="entry name" value="Class-II_PLP-Dep_Aminotrans"/>
</dbReference>
<sequence>MRDLDQLRKLHSSKWLRYPAEVLPLHVAEMDFEVDPGVRALLTEMVMNSDLGYLGPIPEVPEAFVGFAQRHWGWTPDAAQIRMTTDVGVGVVEVIRALSKPGDKVIVNSPVYHSFYMWLDELKLKTVDAPLIHEGDNWRLDLTAIEAQFKAGARFILLSSPHNPVGRIHTLEELTAIAELSNKYDAYVISDEIHAPLTYADQKFVPYLSIPAAQRRGVMVTSSSKAFNFAGLKAAIIVSQNQEMFEELNAMPEANHWRASLLGGFAMAKAFADGDKWLAETMAQLDHNRKLVKELLAKYLPAAKYVIPECSYLAWIDVSCLGHGDNTVDFLIENKKIAFNPGTEFGDQYGAYIRLNFATSPEIIEEGIKRLAS</sequence>
<dbReference type="InterPro" id="IPR015422">
    <property type="entry name" value="PyrdxlP-dep_Trfase_small"/>
</dbReference>